<dbReference type="EMBL" id="FNXT01000776">
    <property type="protein sequence ID" value="SZX67200.1"/>
    <property type="molecule type" value="Genomic_DNA"/>
</dbReference>
<reference evidence="2 3" key="1">
    <citation type="submission" date="2016-10" db="EMBL/GenBank/DDBJ databases">
        <authorList>
            <person name="Cai Z."/>
        </authorList>
    </citation>
    <scope>NUCLEOTIDE SEQUENCE [LARGE SCALE GENOMIC DNA]</scope>
</reference>
<proteinExistence type="predicted"/>
<feature type="compositionally biased region" description="Low complexity" evidence="1">
    <location>
        <begin position="108"/>
        <end position="119"/>
    </location>
</feature>
<keyword evidence="3" id="KW-1185">Reference proteome</keyword>
<feature type="compositionally biased region" description="Low complexity" evidence="1">
    <location>
        <begin position="141"/>
        <end position="159"/>
    </location>
</feature>
<gene>
    <name evidence="2" type="ORF">BQ4739_LOCUS7620</name>
</gene>
<evidence type="ECO:0000313" key="3">
    <source>
        <dbReference type="Proteomes" id="UP000256970"/>
    </source>
</evidence>
<protein>
    <submittedName>
        <fullName evidence="2">Uncharacterized protein</fullName>
    </submittedName>
</protein>
<sequence length="353" mass="37499">MAPEQDRLAPASWHGSASPGHADVAAPPHAVQQLRYWPDPALTTVAGFPTPHKDIPVLQATVILEGCSNESCSTALNSAANSSSLDCPDGSSMVTDIWSAAPAPLARSTSDVTSSNSSTAAGSPAPLMRSISDVTSHISHSSRSAQVAPAQQSSPKQQQCRPARQRLLLIQQLHARAKPAATASALHLAGRWWHQDAHQLSELLLMPDGTMAWLRQSRQVSAAQAGSGRSAGITSSMAAAASRVRQLLSTNKQQQTAAAAATASCTEPVSCSWSLQPYECVAEWRGSWRLAEGNARRGKLLLTFLASALEERQHGSVCTRNQQQKQQQAEVSFQRGALEDVLLLDGVAHMRSA</sequence>
<feature type="region of interest" description="Disordered" evidence="1">
    <location>
        <begin position="107"/>
        <end position="162"/>
    </location>
</feature>
<evidence type="ECO:0000313" key="2">
    <source>
        <dbReference type="EMBL" id="SZX67200.1"/>
    </source>
</evidence>
<organism evidence="2 3">
    <name type="scientific">Tetradesmus obliquus</name>
    <name type="common">Green alga</name>
    <name type="synonym">Acutodesmus obliquus</name>
    <dbReference type="NCBI Taxonomy" id="3088"/>
    <lineage>
        <taxon>Eukaryota</taxon>
        <taxon>Viridiplantae</taxon>
        <taxon>Chlorophyta</taxon>
        <taxon>core chlorophytes</taxon>
        <taxon>Chlorophyceae</taxon>
        <taxon>CS clade</taxon>
        <taxon>Sphaeropleales</taxon>
        <taxon>Scenedesmaceae</taxon>
        <taxon>Tetradesmus</taxon>
    </lineage>
</organism>
<dbReference type="AlphaFoldDB" id="A0A383VQN0"/>
<accession>A0A383VQN0</accession>
<dbReference type="Proteomes" id="UP000256970">
    <property type="component" value="Unassembled WGS sequence"/>
</dbReference>
<evidence type="ECO:0000256" key="1">
    <source>
        <dbReference type="SAM" id="MobiDB-lite"/>
    </source>
</evidence>
<name>A0A383VQN0_TETOB</name>
<feature type="region of interest" description="Disordered" evidence="1">
    <location>
        <begin position="1"/>
        <end position="24"/>
    </location>
</feature>